<feature type="domain" description="Nitroreductase" evidence="4">
    <location>
        <begin position="20"/>
        <end position="62"/>
    </location>
</feature>
<evidence type="ECO:0000256" key="2">
    <source>
        <dbReference type="ARBA" id="ARBA00023002"/>
    </source>
</evidence>
<feature type="domain" description="Nitroreductase" evidence="4">
    <location>
        <begin position="79"/>
        <end position="162"/>
    </location>
</feature>
<evidence type="ECO:0000259" key="4">
    <source>
        <dbReference type="Pfam" id="PF00881"/>
    </source>
</evidence>
<evidence type="ECO:0000256" key="3">
    <source>
        <dbReference type="SAM" id="MobiDB-lite"/>
    </source>
</evidence>
<dbReference type="CDD" id="cd02138">
    <property type="entry name" value="TdsD-like"/>
    <property type="match status" value="1"/>
</dbReference>
<dbReference type="EMBL" id="JBHTBN010000002">
    <property type="protein sequence ID" value="MFC7357179.1"/>
    <property type="molecule type" value="Genomic_DNA"/>
</dbReference>
<accession>A0ABW2MQM6</accession>
<dbReference type="InterPro" id="IPR029479">
    <property type="entry name" value="Nitroreductase"/>
</dbReference>
<evidence type="ECO:0000313" key="5">
    <source>
        <dbReference type="EMBL" id="MFC7357179.1"/>
    </source>
</evidence>
<organism evidence="5 6">
    <name type="scientific">Jejudonia soesokkakensis</name>
    <dbReference type="NCBI Taxonomy" id="1323432"/>
    <lineage>
        <taxon>Bacteria</taxon>
        <taxon>Pseudomonadati</taxon>
        <taxon>Bacteroidota</taxon>
        <taxon>Flavobacteriia</taxon>
        <taxon>Flavobacteriales</taxon>
        <taxon>Flavobacteriaceae</taxon>
        <taxon>Jejudonia</taxon>
    </lineage>
</organism>
<dbReference type="RefSeq" id="WP_380217025.1">
    <property type="nucleotide sequence ID" value="NZ_JBHTBN010000002.1"/>
</dbReference>
<dbReference type="Pfam" id="PF00881">
    <property type="entry name" value="Nitroreductase"/>
    <property type="match status" value="2"/>
</dbReference>
<dbReference type="InterPro" id="IPR000415">
    <property type="entry name" value="Nitroreductase-like"/>
</dbReference>
<protein>
    <submittedName>
        <fullName evidence="5">Nitroreductase family protein</fullName>
    </submittedName>
</protein>
<dbReference type="PANTHER" id="PTHR43673">
    <property type="entry name" value="NAD(P)H NITROREDUCTASE YDGI-RELATED"/>
    <property type="match status" value="1"/>
</dbReference>
<dbReference type="SUPFAM" id="SSF55469">
    <property type="entry name" value="FMN-dependent nitroreductase-like"/>
    <property type="match status" value="1"/>
</dbReference>
<name>A0ABW2MQM6_9FLAO</name>
<comment type="similarity">
    <text evidence="1">Belongs to the nitroreductase family.</text>
</comment>
<dbReference type="Proteomes" id="UP001596415">
    <property type="component" value="Unassembled WGS sequence"/>
</dbReference>
<comment type="caution">
    <text evidence="5">The sequence shown here is derived from an EMBL/GenBank/DDBJ whole genome shotgun (WGS) entry which is preliminary data.</text>
</comment>
<feature type="compositionally biased region" description="Basic and acidic residues" evidence="3">
    <location>
        <begin position="177"/>
        <end position="188"/>
    </location>
</feature>
<keyword evidence="6" id="KW-1185">Reference proteome</keyword>
<gene>
    <name evidence="5" type="ORF">ACFQO1_05745</name>
</gene>
<sequence>MITEKIKKQTPTEYEIHPLVKERWSPRAFSSKIITDTDIHQLLEAGRWAPSSNNLQPWRIIWGLEGTETYNRIFDCLVEFNQGWAKGAPALMLGAIKKDMKDGKENFHALHDLGLFMGNVLTQAQSMNIALHQMAGIDYEKAAKEFGFPDNYHVATATAIGYYGGNPASLPSDLQEQETKEKRERKSQNEFAFNGNFKK</sequence>
<dbReference type="PANTHER" id="PTHR43673:SF10">
    <property type="entry name" value="NADH DEHYDROGENASE_NAD(P)H NITROREDUCTASE XCC3605-RELATED"/>
    <property type="match status" value="1"/>
</dbReference>
<dbReference type="Gene3D" id="3.40.109.10">
    <property type="entry name" value="NADH Oxidase"/>
    <property type="match status" value="1"/>
</dbReference>
<reference evidence="6" key="1">
    <citation type="journal article" date="2019" name="Int. J. Syst. Evol. Microbiol.">
        <title>The Global Catalogue of Microorganisms (GCM) 10K type strain sequencing project: providing services to taxonomists for standard genome sequencing and annotation.</title>
        <authorList>
            <consortium name="The Broad Institute Genomics Platform"/>
            <consortium name="The Broad Institute Genome Sequencing Center for Infectious Disease"/>
            <person name="Wu L."/>
            <person name="Ma J."/>
        </authorList>
    </citation>
    <scope>NUCLEOTIDE SEQUENCE [LARGE SCALE GENOMIC DNA]</scope>
    <source>
        <strain evidence="6">CGMCC 1.16306</strain>
    </source>
</reference>
<proteinExistence type="inferred from homology"/>
<feature type="region of interest" description="Disordered" evidence="3">
    <location>
        <begin position="168"/>
        <end position="199"/>
    </location>
</feature>
<evidence type="ECO:0000313" key="6">
    <source>
        <dbReference type="Proteomes" id="UP001596415"/>
    </source>
</evidence>
<evidence type="ECO:0000256" key="1">
    <source>
        <dbReference type="ARBA" id="ARBA00007118"/>
    </source>
</evidence>
<keyword evidence="2" id="KW-0560">Oxidoreductase</keyword>